<dbReference type="Proteomes" id="UP001189429">
    <property type="component" value="Unassembled WGS sequence"/>
</dbReference>
<sequence>MNALTALTATRRSKFGPGQATGGVHQARAQAGPGVQFASCRRRAGGVLRPAPSHGAVHPQRERTGNLPKGAFASLLVGSSLAAVAGRAPPAKCRHVPLQSCVLMTRVDCALCLPGVGVESVPSHLAGHGGAVRRRAQPSRCPRSWEEEGEDRAEREEDDDEEEEEQGCHRQQSEDCTAAGRVLWRRASASLGAAVFF</sequence>
<evidence type="ECO:0000256" key="1">
    <source>
        <dbReference type="SAM" id="MobiDB-lite"/>
    </source>
</evidence>
<feature type="compositionally biased region" description="Acidic residues" evidence="1">
    <location>
        <begin position="147"/>
        <end position="165"/>
    </location>
</feature>
<reference evidence="2" key="1">
    <citation type="submission" date="2023-10" db="EMBL/GenBank/DDBJ databases">
        <authorList>
            <person name="Chen Y."/>
            <person name="Shah S."/>
            <person name="Dougan E. K."/>
            <person name="Thang M."/>
            <person name="Chan C."/>
        </authorList>
    </citation>
    <scope>NUCLEOTIDE SEQUENCE [LARGE SCALE GENOMIC DNA]</scope>
</reference>
<name>A0ABN9S0A7_9DINO</name>
<feature type="compositionally biased region" description="Polar residues" evidence="1">
    <location>
        <begin position="1"/>
        <end position="10"/>
    </location>
</feature>
<protein>
    <submittedName>
        <fullName evidence="2">Uncharacterized protein</fullName>
    </submittedName>
</protein>
<comment type="caution">
    <text evidence="2">The sequence shown here is derived from an EMBL/GenBank/DDBJ whole genome shotgun (WGS) entry which is preliminary data.</text>
</comment>
<feature type="region of interest" description="Disordered" evidence="1">
    <location>
        <begin position="123"/>
        <end position="175"/>
    </location>
</feature>
<accession>A0ABN9S0A7</accession>
<proteinExistence type="predicted"/>
<dbReference type="EMBL" id="CAUYUJ010008779">
    <property type="protein sequence ID" value="CAK0824935.1"/>
    <property type="molecule type" value="Genomic_DNA"/>
</dbReference>
<organism evidence="2 3">
    <name type="scientific">Prorocentrum cordatum</name>
    <dbReference type="NCBI Taxonomy" id="2364126"/>
    <lineage>
        <taxon>Eukaryota</taxon>
        <taxon>Sar</taxon>
        <taxon>Alveolata</taxon>
        <taxon>Dinophyceae</taxon>
        <taxon>Prorocentrales</taxon>
        <taxon>Prorocentraceae</taxon>
        <taxon>Prorocentrum</taxon>
    </lineage>
</organism>
<gene>
    <name evidence="2" type="ORF">PCOR1329_LOCUS25197</name>
</gene>
<feature type="region of interest" description="Disordered" evidence="1">
    <location>
        <begin position="1"/>
        <end position="25"/>
    </location>
</feature>
<evidence type="ECO:0000313" key="2">
    <source>
        <dbReference type="EMBL" id="CAK0824935.1"/>
    </source>
</evidence>
<keyword evidence="3" id="KW-1185">Reference proteome</keyword>
<evidence type="ECO:0000313" key="3">
    <source>
        <dbReference type="Proteomes" id="UP001189429"/>
    </source>
</evidence>